<gene>
    <name evidence="5" type="ORF">RM780_18850</name>
</gene>
<feature type="region of interest" description="Disordered" evidence="2">
    <location>
        <begin position="33"/>
        <end position="54"/>
    </location>
</feature>
<feature type="domain" description="Fe/B12 periplasmic-binding" evidence="4">
    <location>
        <begin position="72"/>
        <end position="361"/>
    </location>
</feature>
<accession>A0ABU2LBP5</accession>
<dbReference type="PANTHER" id="PTHR30535">
    <property type="entry name" value="VITAMIN B12-BINDING PROTEIN"/>
    <property type="match status" value="1"/>
</dbReference>
<feature type="compositionally biased region" description="Gly residues" evidence="2">
    <location>
        <begin position="33"/>
        <end position="53"/>
    </location>
</feature>
<dbReference type="SUPFAM" id="SSF53807">
    <property type="entry name" value="Helical backbone' metal receptor"/>
    <property type="match status" value="1"/>
</dbReference>
<sequence length="379" mass="39090">MGGARGARKRRGPRAAGTGLALALTAALTAACGGGSGSSGSGGADGEEGGGGPVRVAACEGAEIRLPAPASRIVTSDAAALEILLRLGAGDRVIGTGFPPAPGALPADLDARARDVPVLGETLIDRETLLASGADAYVESFVHSSDGGATGRPTDEEFAAAGVTPVPLLATACDPAASERQDNLTLVEEDILRLGTLTGTAERAAELIAEMEQRLAPVRAFTAGVPQAERPDYFLFDYDAGTRQPMAVCNRQTGHAVITEAGARNVFASCDEAFRPTGWEEVVAADPDWIQLAVRARGSEAEREQAFDEAEEFLRTFAGTRDLAAVREGRFLRIGSEETTLAGVRTAETAREIAEALYPGRIDGANEADGSAETGGEGR</sequence>
<dbReference type="RefSeq" id="WP_311631953.1">
    <property type="nucleotide sequence ID" value="NZ_JAVREN010000029.1"/>
</dbReference>
<protein>
    <submittedName>
        <fullName evidence="5">ABC transporter substrate-binding protein</fullName>
    </submittedName>
</protein>
<evidence type="ECO:0000313" key="6">
    <source>
        <dbReference type="Proteomes" id="UP001183388"/>
    </source>
</evidence>
<dbReference type="Gene3D" id="3.40.50.1980">
    <property type="entry name" value="Nitrogenase molybdenum iron protein domain"/>
    <property type="match status" value="2"/>
</dbReference>
<evidence type="ECO:0000256" key="1">
    <source>
        <dbReference type="ARBA" id="ARBA00008814"/>
    </source>
</evidence>
<evidence type="ECO:0000256" key="3">
    <source>
        <dbReference type="SAM" id="SignalP"/>
    </source>
</evidence>
<name>A0ABU2LBP5_9ACTN</name>
<dbReference type="PANTHER" id="PTHR30535:SF7">
    <property type="entry name" value="IRON(III) DICITRATE-BINDING PROTEIN"/>
    <property type="match status" value="1"/>
</dbReference>
<keyword evidence="6" id="KW-1185">Reference proteome</keyword>
<dbReference type="PROSITE" id="PS51257">
    <property type="entry name" value="PROKAR_LIPOPROTEIN"/>
    <property type="match status" value="1"/>
</dbReference>
<dbReference type="Proteomes" id="UP001183388">
    <property type="component" value="Unassembled WGS sequence"/>
</dbReference>
<comment type="caution">
    <text evidence="5">The sequence shown here is derived from an EMBL/GenBank/DDBJ whole genome shotgun (WGS) entry which is preliminary data.</text>
</comment>
<dbReference type="Pfam" id="PF01497">
    <property type="entry name" value="Peripla_BP_2"/>
    <property type="match status" value="1"/>
</dbReference>
<organism evidence="5 6">
    <name type="scientific">Streptomyces boetiae</name>
    <dbReference type="NCBI Taxonomy" id="3075541"/>
    <lineage>
        <taxon>Bacteria</taxon>
        <taxon>Bacillati</taxon>
        <taxon>Actinomycetota</taxon>
        <taxon>Actinomycetes</taxon>
        <taxon>Kitasatosporales</taxon>
        <taxon>Streptomycetaceae</taxon>
        <taxon>Streptomyces</taxon>
    </lineage>
</organism>
<dbReference type="PROSITE" id="PS50983">
    <property type="entry name" value="FE_B12_PBP"/>
    <property type="match status" value="1"/>
</dbReference>
<dbReference type="InterPro" id="IPR002491">
    <property type="entry name" value="ABC_transptr_periplasmic_BD"/>
</dbReference>
<comment type="similarity">
    <text evidence="1">Belongs to the bacterial solute-binding protein 8 family.</text>
</comment>
<dbReference type="EMBL" id="JAVREN010000029">
    <property type="protein sequence ID" value="MDT0309002.1"/>
    <property type="molecule type" value="Genomic_DNA"/>
</dbReference>
<proteinExistence type="inferred from homology"/>
<dbReference type="InterPro" id="IPR050902">
    <property type="entry name" value="ABC_Transporter_SBP"/>
</dbReference>
<feature type="chain" id="PRO_5047375755" evidence="3">
    <location>
        <begin position="31"/>
        <end position="379"/>
    </location>
</feature>
<feature type="signal peptide" evidence="3">
    <location>
        <begin position="1"/>
        <end position="30"/>
    </location>
</feature>
<reference evidence="6" key="1">
    <citation type="submission" date="2023-07" db="EMBL/GenBank/DDBJ databases">
        <title>30 novel species of actinomycetes from the DSMZ collection.</title>
        <authorList>
            <person name="Nouioui I."/>
        </authorList>
    </citation>
    <scope>NUCLEOTIDE SEQUENCE [LARGE SCALE GENOMIC DNA]</scope>
    <source>
        <strain evidence="6">DSM 44917</strain>
    </source>
</reference>
<evidence type="ECO:0000256" key="2">
    <source>
        <dbReference type="SAM" id="MobiDB-lite"/>
    </source>
</evidence>
<keyword evidence="3" id="KW-0732">Signal</keyword>
<evidence type="ECO:0000259" key="4">
    <source>
        <dbReference type="PROSITE" id="PS50983"/>
    </source>
</evidence>
<evidence type="ECO:0000313" key="5">
    <source>
        <dbReference type="EMBL" id="MDT0309002.1"/>
    </source>
</evidence>